<name>A0A317ELQ6_9SPHI</name>
<dbReference type="Proteomes" id="UP000245379">
    <property type="component" value="Unassembled WGS sequence"/>
</dbReference>
<protein>
    <recommendedName>
        <fullName evidence="1">5'-Nucleotidase C-terminal domain-containing protein</fullName>
    </recommendedName>
</protein>
<evidence type="ECO:0000259" key="1">
    <source>
        <dbReference type="Pfam" id="PF02872"/>
    </source>
</evidence>
<proteinExistence type="predicted"/>
<dbReference type="SUPFAM" id="SSF55816">
    <property type="entry name" value="5'-nucleotidase (syn. UDP-sugar hydrolase), C-terminal domain"/>
    <property type="match status" value="1"/>
</dbReference>
<keyword evidence="3" id="KW-1185">Reference proteome</keyword>
<dbReference type="OrthoDB" id="4762412at2"/>
<dbReference type="PROSITE" id="PS51257">
    <property type="entry name" value="PROKAR_LIPOPROTEIN"/>
    <property type="match status" value="1"/>
</dbReference>
<dbReference type="PANTHER" id="PTHR11575">
    <property type="entry name" value="5'-NUCLEOTIDASE-RELATED"/>
    <property type="match status" value="1"/>
</dbReference>
<dbReference type="PRINTS" id="PR01607">
    <property type="entry name" value="APYRASEFAMLY"/>
</dbReference>
<dbReference type="EMBL" id="QGNZ01000003">
    <property type="protein sequence ID" value="PWS27087.1"/>
    <property type="molecule type" value="Genomic_DNA"/>
</dbReference>
<dbReference type="InterPro" id="IPR008334">
    <property type="entry name" value="5'-Nucleotdase_C"/>
</dbReference>
<dbReference type="GO" id="GO:0009166">
    <property type="term" value="P:nucleotide catabolic process"/>
    <property type="evidence" value="ECO:0007669"/>
    <property type="project" value="InterPro"/>
</dbReference>
<dbReference type="InterPro" id="IPR036907">
    <property type="entry name" value="5'-Nucleotdase_C_sf"/>
</dbReference>
<sequence length="253" mass="27788">MTKKFLIRWQAIWLLPLALLISCKPHFELVKAKRKQYNVSDQVQADSAIIKTYLPYKQKMEAEMNAVIGKADSMLSKGKGPESLLSNFFADACLIEAKKIDANIDFTMPSTTGGLRNSLPKGNITLANVFELMPFENELLVLKLKGTDVQDLLQFIAQSGGQPVAGITLKINNKTATDVKINGQAFDASKTYSVLTSDYIAGGGDDTFGLQHPIEKKTLGLKVRDALINYIKTQTAEGKSITTTLDGRITKNE</sequence>
<dbReference type="Gene3D" id="3.90.780.10">
    <property type="entry name" value="5'-Nucleotidase, C-terminal domain"/>
    <property type="match status" value="1"/>
</dbReference>
<dbReference type="RefSeq" id="WP_109926420.1">
    <property type="nucleotide sequence ID" value="NZ_QGNZ01000003.1"/>
</dbReference>
<dbReference type="GO" id="GO:0030288">
    <property type="term" value="C:outer membrane-bounded periplasmic space"/>
    <property type="evidence" value="ECO:0007669"/>
    <property type="project" value="TreeGrafter"/>
</dbReference>
<dbReference type="AlphaFoldDB" id="A0A317ELQ6"/>
<evidence type="ECO:0000313" key="3">
    <source>
        <dbReference type="Proteomes" id="UP000245379"/>
    </source>
</evidence>
<reference evidence="2 3" key="1">
    <citation type="submission" date="2018-05" db="EMBL/GenBank/DDBJ databases">
        <title>Pedobacter paludis sp. nov., isolated from wetland soil.</title>
        <authorList>
            <person name="Zhang Y."/>
            <person name="Wang G."/>
        </authorList>
    </citation>
    <scope>NUCLEOTIDE SEQUENCE [LARGE SCALE GENOMIC DNA]</scope>
    <source>
        <strain evidence="2 3">KCTC22721</strain>
    </source>
</reference>
<dbReference type="PANTHER" id="PTHR11575:SF24">
    <property type="entry name" value="5'-NUCLEOTIDASE"/>
    <property type="match status" value="1"/>
</dbReference>
<gene>
    <name evidence="2" type="ORF">DHW03_13855</name>
</gene>
<dbReference type="InterPro" id="IPR006179">
    <property type="entry name" value="5_nucleotidase/apyrase"/>
</dbReference>
<organism evidence="2 3">
    <name type="scientific">Pedobacter yonginense</name>
    <dbReference type="NCBI Taxonomy" id="651869"/>
    <lineage>
        <taxon>Bacteria</taxon>
        <taxon>Pseudomonadati</taxon>
        <taxon>Bacteroidota</taxon>
        <taxon>Sphingobacteriia</taxon>
        <taxon>Sphingobacteriales</taxon>
        <taxon>Sphingobacteriaceae</taxon>
        <taxon>Pedobacter</taxon>
    </lineage>
</organism>
<evidence type="ECO:0000313" key="2">
    <source>
        <dbReference type="EMBL" id="PWS27087.1"/>
    </source>
</evidence>
<dbReference type="GO" id="GO:0016787">
    <property type="term" value="F:hydrolase activity"/>
    <property type="evidence" value="ECO:0007669"/>
    <property type="project" value="InterPro"/>
</dbReference>
<feature type="domain" description="5'-Nucleotidase C-terminal" evidence="1">
    <location>
        <begin position="68"/>
        <end position="206"/>
    </location>
</feature>
<accession>A0A317ELQ6</accession>
<comment type="caution">
    <text evidence="2">The sequence shown here is derived from an EMBL/GenBank/DDBJ whole genome shotgun (WGS) entry which is preliminary data.</text>
</comment>
<dbReference type="Pfam" id="PF02872">
    <property type="entry name" value="5_nucleotid_C"/>
    <property type="match status" value="1"/>
</dbReference>